<dbReference type="AlphaFoldDB" id="A0A6N8DQ79"/>
<sequence>MVSDDATGFELSSFAPLKYVGSAWRARFLRAPKIALELAARPDFAPLETMASVRLGLKTGADSFFFLERLEAKKGDQGQLISRRGTVTVKGLGGWQGELASVDVQSAILNPHQLFKQDDRLFSIPDTTKHVYLYPASGKMKRGLSEYVHAGELAGIHQGELVVSNGADGVWYRQARSLVSSEWVLPYNSAYDYGAWHNPNRAILNGRFVGVEPRPGIDAELLGAVLNSTFAAVGRLIEGVATGVEGAFDVGPPAARRIMLPAISNIEDKFRAAILQTLSKIRAENVMIAAPLRDGSAPALRWELDTSLLISLGMTKGQAVALLERLYSSYGRWRGNIEDVETQMRANRRQMQATGQSRDQRPVELSGRRVWEEVEHLAPLFPRAFLPKDEVLELVNIPSNAVLPSSKPLFDEGIIRTKSKAVDLGAFERVRYVAMLRDVGLVGNVDVPTSPVKCGAIADLFEQERAKFDAVAAENAAKYVSAPDALREVVGIARNHWFAACRKNSLQKREATKKKLRMN</sequence>
<evidence type="ECO:0000313" key="1">
    <source>
        <dbReference type="EMBL" id="MTV32006.1"/>
    </source>
</evidence>
<proteinExistence type="predicted"/>
<organism evidence="1 2">
    <name type="scientific">Rhodoblastus acidophilus</name>
    <name type="common">Rhodopseudomonas acidophila</name>
    <dbReference type="NCBI Taxonomy" id="1074"/>
    <lineage>
        <taxon>Bacteria</taxon>
        <taxon>Pseudomonadati</taxon>
        <taxon>Pseudomonadota</taxon>
        <taxon>Alphaproteobacteria</taxon>
        <taxon>Hyphomicrobiales</taxon>
        <taxon>Rhodoblastaceae</taxon>
        <taxon>Rhodoblastus</taxon>
    </lineage>
</organism>
<evidence type="ECO:0000313" key="2">
    <source>
        <dbReference type="Proteomes" id="UP000439113"/>
    </source>
</evidence>
<protein>
    <submittedName>
        <fullName evidence="1">Uncharacterized protein</fullName>
    </submittedName>
</protein>
<dbReference type="EMBL" id="WNKS01000012">
    <property type="protein sequence ID" value="MTV32006.1"/>
    <property type="molecule type" value="Genomic_DNA"/>
</dbReference>
<dbReference type="Proteomes" id="UP000439113">
    <property type="component" value="Unassembled WGS sequence"/>
</dbReference>
<reference evidence="1 2" key="1">
    <citation type="submission" date="2019-11" db="EMBL/GenBank/DDBJ databases">
        <title>Whole-genome sequence of a Rhodoblastus acidophilus DSM 142.</title>
        <authorList>
            <person name="Kyndt J.A."/>
            <person name="Meyer T.E."/>
        </authorList>
    </citation>
    <scope>NUCLEOTIDE SEQUENCE [LARGE SCALE GENOMIC DNA]</scope>
    <source>
        <strain evidence="1 2">DSM 142</strain>
    </source>
</reference>
<dbReference type="OrthoDB" id="32195at2"/>
<gene>
    <name evidence="1" type="ORF">GJ654_13520</name>
</gene>
<dbReference type="RefSeq" id="WP_155446696.1">
    <property type="nucleotide sequence ID" value="NZ_JAOQNR010000013.1"/>
</dbReference>
<comment type="caution">
    <text evidence="1">The sequence shown here is derived from an EMBL/GenBank/DDBJ whole genome shotgun (WGS) entry which is preliminary data.</text>
</comment>
<accession>A0A6N8DQ79</accession>
<name>A0A6N8DQ79_RHOAC</name>